<accession>A0A5B7FVY3</accession>
<organism evidence="1 2">
    <name type="scientific">Portunus trituberculatus</name>
    <name type="common">Swimming crab</name>
    <name type="synonym">Neptunus trituberculatus</name>
    <dbReference type="NCBI Taxonomy" id="210409"/>
    <lineage>
        <taxon>Eukaryota</taxon>
        <taxon>Metazoa</taxon>
        <taxon>Ecdysozoa</taxon>
        <taxon>Arthropoda</taxon>
        <taxon>Crustacea</taxon>
        <taxon>Multicrustacea</taxon>
        <taxon>Malacostraca</taxon>
        <taxon>Eumalacostraca</taxon>
        <taxon>Eucarida</taxon>
        <taxon>Decapoda</taxon>
        <taxon>Pleocyemata</taxon>
        <taxon>Brachyura</taxon>
        <taxon>Eubrachyura</taxon>
        <taxon>Portunoidea</taxon>
        <taxon>Portunidae</taxon>
        <taxon>Portuninae</taxon>
        <taxon>Portunus</taxon>
    </lineage>
</organism>
<dbReference type="EMBL" id="VSRR010009047">
    <property type="protein sequence ID" value="MPC49706.1"/>
    <property type="molecule type" value="Genomic_DNA"/>
</dbReference>
<name>A0A5B7FVY3_PORTR</name>
<dbReference type="AlphaFoldDB" id="A0A5B7FVY3"/>
<reference evidence="1 2" key="1">
    <citation type="submission" date="2019-05" db="EMBL/GenBank/DDBJ databases">
        <title>Another draft genome of Portunus trituberculatus and its Hox gene families provides insights of decapod evolution.</title>
        <authorList>
            <person name="Jeong J.-H."/>
            <person name="Song I."/>
            <person name="Kim S."/>
            <person name="Choi T."/>
            <person name="Kim D."/>
            <person name="Ryu S."/>
            <person name="Kim W."/>
        </authorList>
    </citation>
    <scope>NUCLEOTIDE SEQUENCE [LARGE SCALE GENOMIC DNA]</scope>
    <source>
        <tissue evidence="1">Muscle</tissue>
    </source>
</reference>
<evidence type="ECO:0000313" key="1">
    <source>
        <dbReference type="EMBL" id="MPC49706.1"/>
    </source>
</evidence>
<evidence type="ECO:0000313" key="2">
    <source>
        <dbReference type="Proteomes" id="UP000324222"/>
    </source>
</evidence>
<gene>
    <name evidence="1" type="ORF">E2C01_043518</name>
</gene>
<proteinExistence type="predicted"/>
<sequence>MAAMSLPTQGFYPQHLTQLGVSPRLPNSQTCSAPAAFVHLPLCSRTDALQLSTLARHERVIDHGNSILPAGERGTQLHGVILIKVLVQPEREAADGSQGLCS</sequence>
<keyword evidence="2" id="KW-1185">Reference proteome</keyword>
<comment type="caution">
    <text evidence="1">The sequence shown here is derived from an EMBL/GenBank/DDBJ whole genome shotgun (WGS) entry which is preliminary data.</text>
</comment>
<protein>
    <submittedName>
        <fullName evidence="1">Uncharacterized protein</fullName>
    </submittedName>
</protein>
<dbReference type="Proteomes" id="UP000324222">
    <property type="component" value="Unassembled WGS sequence"/>
</dbReference>